<dbReference type="Gramene" id="MELO3C032010.2.1">
    <property type="protein sequence ID" value="MELO3C032010.2.1"/>
    <property type="gene ID" value="MELO3C032010.2"/>
</dbReference>
<reference evidence="1" key="1">
    <citation type="submission" date="2023-03" db="UniProtKB">
        <authorList>
            <consortium name="EnsemblPlants"/>
        </authorList>
    </citation>
    <scope>IDENTIFICATION</scope>
</reference>
<name>A0A9I9ECX3_CUCME</name>
<protein>
    <submittedName>
        <fullName evidence="1">Uncharacterized protein</fullName>
    </submittedName>
</protein>
<evidence type="ECO:0000313" key="1">
    <source>
        <dbReference type="EnsemblPlants" id="MELO3C032010.2.1"/>
    </source>
</evidence>
<accession>A0A9I9ECX3</accession>
<sequence>MEEIDNEREEIMWHGIMRNKISINNNNTLRKCTLLDWGGTGGWLLKVDGPQMILKLLFTMYKA</sequence>
<proteinExistence type="predicted"/>
<dbReference type="AlphaFoldDB" id="A0A9I9ECX3"/>
<dbReference type="EnsemblPlants" id="MELO3C032010.2.1">
    <property type="protein sequence ID" value="MELO3C032010.2.1"/>
    <property type="gene ID" value="MELO3C032010.2"/>
</dbReference>
<organism evidence="1">
    <name type="scientific">Cucumis melo</name>
    <name type="common">Muskmelon</name>
    <dbReference type="NCBI Taxonomy" id="3656"/>
    <lineage>
        <taxon>Eukaryota</taxon>
        <taxon>Viridiplantae</taxon>
        <taxon>Streptophyta</taxon>
        <taxon>Embryophyta</taxon>
        <taxon>Tracheophyta</taxon>
        <taxon>Spermatophyta</taxon>
        <taxon>Magnoliopsida</taxon>
        <taxon>eudicotyledons</taxon>
        <taxon>Gunneridae</taxon>
        <taxon>Pentapetalae</taxon>
        <taxon>rosids</taxon>
        <taxon>fabids</taxon>
        <taxon>Cucurbitales</taxon>
        <taxon>Cucurbitaceae</taxon>
        <taxon>Benincaseae</taxon>
        <taxon>Cucumis</taxon>
    </lineage>
</organism>